<feature type="compositionally biased region" description="Basic and acidic residues" evidence="6">
    <location>
        <begin position="413"/>
        <end position="423"/>
    </location>
</feature>
<evidence type="ECO:0000313" key="9">
    <source>
        <dbReference type="EMBL" id="CAE7011644.1"/>
    </source>
</evidence>
<sequence>MRSMILPTPEEQSQWPAPNYSDPVNLHAMILGFTVPSLILSVAFLGIRFYGKGLLRQILGLDDYIMLAAMVFALPVTIFPMASLKLGLGLHTWDLKPEWHAPYWKMVYTADVLFPMACSLTKISLCLTYLNLFPGPSTKIFCYTISTFVTCYTIACLFMSLFQCSPITSFWDSNAKPECIDMRVALEVIAALNSFSDCVVYLWPAKPLWSLQLPLRQRIGLICLFGIGLLVCITGILRMYYLKVFFESYDMLWHGTAVWIVMVLELDIGIICGCLSGVKPVMSVLFPALFGSSQHSQAGEGTRITAYGRPNTHQSFMFKALSEVSSKQSDHISIEEVEAQSQHGRDTPEQQEPNFNFATVETQSQNMGNVQLERMSKRMSEQQSPTLGRDEHRLEAQTGRADERLSNESGEWILERDRRKSAIEKNGMSDTASEEWVLPADRRRSFA</sequence>
<dbReference type="Pfam" id="PF20684">
    <property type="entry name" value="Fung_rhodopsin"/>
    <property type="match status" value="1"/>
</dbReference>
<feature type="transmembrane region" description="Helical" evidence="7">
    <location>
        <begin position="215"/>
        <end position="237"/>
    </location>
</feature>
<feature type="region of interest" description="Disordered" evidence="6">
    <location>
        <begin position="331"/>
        <end position="352"/>
    </location>
</feature>
<comment type="similarity">
    <text evidence="5">Belongs to the SAT4 family.</text>
</comment>
<feature type="transmembrane region" description="Helical" evidence="7">
    <location>
        <begin position="257"/>
        <end position="278"/>
    </location>
</feature>
<dbReference type="PANTHER" id="PTHR33048:SF129">
    <property type="entry name" value="INTEGRAL MEMBRANE PROTEIN-RELATED"/>
    <property type="match status" value="1"/>
</dbReference>
<feature type="transmembrane region" description="Helical" evidence="7">
    <location>
        <begin position="63"/>
        <end position="82"/>
    </location>
</feature>
<feature type="region of interest" description="Disordered" evidence="6">
    <location>
        <begin position="376"/>
        <end position="447"/>
    </location>
</feature>
<evidence type="ECO:0000256" key="7">
    <source>
        <dbReference type="SAM" id="Phobius"/>
    </source>
</evidence>
<keyword evidence="3 7" id="KW-1133">Transmembrane helix</keyword>
<evidence type="ECO:0000256" key="3">
    <source>
        <dbReference type="ARBA" id="ARBA00022989"/>
    </source>
</evidence>
<evidence type="ECO:0000313" key="10">
    <source>
        <dbReference type="Proteomes" id="UP000472372"/>
    </source>
</evidence>
<evidence type="ECO:0000256" key="6">
    <source>
        <dbReference type="SAM" id="MobiDB-lite"/>
    </source>
</evidence>
<reference evidence="9" key="1">
    <citation type="submission" date="2021-02" db="EMBL/GenBank/DDBJ databases">
        <authorList>
            <person name="Syme A R."/>
            <person name="Syme A R."/>
            <person name="Moolhuijzen P."/>
        </authorList>
    </citation>
    <scope>NUCLEOTIDE SEQUENCE</scope>
    <source>
        <strain evidence="9">W1-1</strain>
    </source>
</reference>
<feature type="transmembrane region" description="Helical" evidence="7">
    <location>
        <begin position="140"/>
        <end position="162"/>
    </location>
</feature>
<dbReference type="EMBL" id="HG992978">
    <property type="protein sequence ID" value="CAE7011644.1"/>
    <property type="molecule type" value="Genomic_DNA"/>
</dbReference>
<accession>A0A6S6VJM9</accession>
<evidence type="ECO:0000256" key="2">
    <source>
        <dbReference type="ARBA" id="ARBA00022692"/>
    </source>
</evidence>
<dbReference type="InterPro" id="IPR049326">
    <property type="entry name" value="Rhodopsin_dom_fungi"/>
</dbReference>
<evidence type="ECO:0000256" key="5">
    <source>
        <dbReference type="ARBA" id="ARBA00038359"/>
    </source>
</evidence>
<keyword evidence="2 7" id="KW-0812">Transmembrane</keyword>
<feature type="compositionally biased region" description="Basic and acidic residues" evidence="6">
    <location>
        <begin position="388"/>
        <end position="406"/>
    </location>
</feature>
<comment type="subcellular location">
    <subcellularLocation>
        <location evidence="1">Membrane</location>
        <topology evidence="1">Multi-pass membrane protein</topology>
    </subcellularLocation>
</comment>
<dbReference type="InterPro" id="IPR052337">
    <property type="entry name" value="SAT4-like"/>
</dbReference>
<dbReference type="Proteomes" id="UP000472372">
    <property type="component" value="Chromosome 2"/>
</dbReference>
<feature type="transmembrane region" description="Helical" evidence="7">
    <location>
        <begin position="28"/>
        <end position="51"/>
    </location>
</feature>
<dbReference type="AlphaFoldDB" id="A0A6S6VJM9"/>
<evidence type="ECO:0000259" key="8">
    <source>
        <dbReference type="Pfam" id="PF20684"/>
    </source>
</evidence>
<evidence type="ECO:0000256" key="4">
    <source>
        <dbReference type="ARBA" id="ARBA00023136"/>
    </source>
</evidence>
<organism evidence="9 10">
    <name type="scientific">Pyrenophora teres f. teres</name>
    <dbReference type="NCBI Taxonomy" id="97479"/>
    <lineage>
        <taxon>Eukaryota</taxon>
        <taxon>Fungi</taxon>
        <taxon>Dikarya</taxon>
        <taxon>Ascomycota</taxon>
        <taxon>Pezizomycotina</taxon>
        <taxon>Dothideomycetes</taxon>
        <taxon>Pleosporomycetidae</taxon>
        <taxon>Pleosporales</taxon>
        <taxon>Pleosporineae</taxon>
        <taxon>Pleosporaceae</taxon>
        <taxon>Pyrenophora</taxon>
    </lineage>
</organism>
<evidence type="ECO:0000256" key="1">
    <source>
        <dbReference type="ARBA" id="ARBA00004141"/>
    </source>
</evidence>
<feature type="domain" description="Rhodopsin" evidence="8">
    <location>
        <begin position="47"/>
        <end position="283"/>
    </location>
</feature>
<name>A0A6S6VJM9_9PLEO</name>
<dbReference type="PANTHER" id="PTHR33048">
    <property type="entry name" value="PTH11-LIKE INTEGRAL MEMBRANE PROTEIN (AFU_ORTHOLOGUE AFUA_5G11245)"/>
    <property type="match status" value="1"/>
</dbReference>
<keyword evidence="4 7" id="KW-0472">Membrane</keyword>
<gene>
    <name evidence="9" type="ORF">PTTW11_02221</name>
</gene>
<proteinExistence type="inferred from homology"/>
<protein>
    <recommendedName>
        <fullName evidence="8">Rhodopsin domain-containing protein</fullName>
    </recommendedName>
</protein>
<dbReference type="GO" id="GO:0016020">
    <property type="term" value="C:membrane"/>
    <property type="evidence" value="ECO:0007669"/>
    <property type="project" value="UniProtKB-SubCell"/>
</dbReference>